<sequence length="526" mass="58920">MNHGHPTPFTSEANRVSAIRRFHQIITYFGNNNDDIKIGYYDKVKIVKFTYVYACNQSSKDLLVLVALGRMGVLYSSDDNVDLENATLRDALQAGLNRFANLLLEAFFLPLKASTGEMAQRSPPYNLDIVSEGDSHTFSEMLYRLHRLHRLQRVCLMRDQHRCVISGVFDAHEAFLRYRTYGERCVDDDGKRLYGPIPNSFDKLEIAQILPHSFFFQRGSFSRDLESGKCMQRAILNMIHHGLFKTIEDASPKNALTLSASLHQAFSQFRIFFDPVEGEEDTYEIKAFPPGIRGLPVKRKLSVFYGEEDDLPDPGLLAAHRAIGHILHLSTTSPSAKTYIRDDIQPFFIIIIITHNSVTRFNIYNSNFSLYFQNNHQTTNMQFSLAFLAAVLSATSVSAAPADPAVNMMAATPQWTIQSMQRSCAKDDSSCTWNFKVNTHQGAATPCKFVVKGSKASQRNGGPVKCGDFTVTSGWSGQFGPGNGFTTFSVVSSKRQIVWPAYTDKQVQGGKVVKPDQSYTPANLPK</sequence>
<proteinExistence type="predicted"/>
<reference evidence="1 2" key="1">
    <citation type="submission" date="2016-06" db="EMBL/GenBank/DDBJ databases">
        <title>Living apart together: crosstalk between the core and supernumerary genomes in a fungal plant pathogen.</title>
        <authorList>
            <person name="Vanheule A."/>
            <person name="Audenaert K."/>
            <person name="Warris S."/>
            <person name="Van De Geest H."/>
            <person name="Schijlen E."/>
            <person name="Hofte M."/>
            <person name="De Saeger S."/>
            <person name="Haesaert G."/>
            <person name="Waalwijk C."/>
            <person name="Van Der Lee T."/>
        </authorList>
    </citation>
    <scope>NUCLEOTIDE SEQUENCE [LARGE SCALE GENOMIC DNA]</scope>
    <source>
        <strain evidence="1 2">2516</strain>
    </source>
</reference>
<protein>
    <submittedName>
        <fullName evidence="1">Uncharacterized protein</fullName>
    </submittedName>
</protein>
<dbReference type="AlphaFoldDB" id="A0A1B8AS76"/>
<comment type="caution">
    <text evidence="1">The sequence shown here is derived from an EMBL/GenBank/DDBJ whole genome shotgun (WGS) entry which is preliminary data.</text>
</comment>
<name>A0A1B8AS76_FUSPO</name>
<dbReference type="EMBL" id="LYXU01000002">
    <property type="protein sequence ID" value="OBS23337.1"/>
    <property type="molecule type" value="Genomic_DNA"/>
</dbReference>
<accession>A0A1B8AS76</accession>
<evidence type="ECO:0000313" key="2">
    <source>
        <dbReference type="Proteomes" id="UP000091967"/>
    </source>
</evidence>
<dbReference type="Proteomes" id="UP000091967">
    <property type="component" value="Unassembled WGS sequence"/>
</dbReference>
<keyword evidence="2" id="KW-1185">Reference proteome</keyword>
<organism evidence="1 2">
    <name type="scientific">Fusarium poae</name>
    <dbReference type="NCBI Taxonomy" id="36050"/>
    <lineage>
        <taxon>Eukaryota</taxon>
        <taxon>Fungi</taxon>
        <taxon>Dikarya</taxon>
        <taxon>Ascomycota</taxon>
        <taxon>Pezizomycotina</taxon>
        <taxon>Sordariomycetes</taxon>
        <taxon>Hypocreomycetidae</taxon>
        <taxon>Hypocreales</taxon>
        <taxon>Nectriaceae</taxon>
        <taxon>Fusarium</taxon>
    </lineage>
</organism>
<gene>
    <name evidence="1" type="ORF">FPOA_03886</name>
</gene>
<evidence type="ECO:0000313" key="1">
    <source>
        <dbReference type="EMBL" id="OBS23337.1"/>
    </source>
</evidence>